<dbReference type="AlphaFoldDB" id="A0AAQ4CMW6"/>
<dbReference type="InterPro" id="IPR008173">
    <property type="entry name" value="Adenylyl_cyclase_CyaB"/>
</dbReference>
<dbReference type="KEGG" id="scas:SACC_01640"/>
<keyword evidence="3" id="KW-1185">Reference proteome</keyword>
<feature type="domain" description="CYTH" evidence="1">
    <location>
        <begin position="1"/>
        <end position="173"/>
    </location>
</feature>
<dbReference type="InterPro" id="IPR033469">
    <property type="entry name" value="CYTH-like_dom_sf"/>
</dbReference>
<evidence type="ECO:0000259" key="1">
    <source>
        <dbReference type="PROSITE" id="PS51707"/>
    </source>
</evidence>
<reference evidence="2 3" key="1">
    <citation type="journal article" date="2022" name="Microbiol. Resour. Announc.">
        <title>Complete Genome Sequence of the Hyperthermophilic and Acidophilic Archaeon Saccharolobus caldissimus Strain HS-3T.</title>
        <authorList>
            <person name="Sakai H.D."/>
            <person name="Kurosawa N."/>
        </authorList>
    </citation>
    <scope>NUCLEOTIDE SEQUENCE [LARGE SCALE GENOMIC DNA]</scope>
    <source>
        <strain evidence="2 3">JCM32116</strain>
    </source>
</reference>
<dbReference type="GeneID" id="68864883"/>
<dbReference type="PROSITE" id="PS51707">
    <property type="entry name" value="CYTH"/>
    <property type="match status" value="1"/>
</dbReference>
<dbReference type="Pfam" id="PF01928">
    <property type="entry name" value="CYTH"/>
    <property type="match status" value="1"/>
</dbReference>
<organism evidence="2 3">
    <name type="scientific">Saccharolobus caldissimus</name>
    <dbReference type="NCBI Taxonomy" id="1702097"/>
    <lineage>
        <taxon>Archaea</taxon>
        <taxon>Thermoproteota</taxon>
        <taxon>Thermoprotei</taxon>
        <taxon>Sulfolobales</taxon>
        <taxon>Sulfolobaceae</taxon>
        <taxon>Saccharolobus</taxon>
    </lineage>
</organism>
<dbReference type="EMBL" id="AP025226">
    <property type="protein sequence ID" value="BDB97147.1"/>
    <property type="molecule type" value="Genomic_DNA"/>
</dbReference>
<dbReference type="RefSeq" id="WP_229571174.1">
    <property type="nucleotide sequence ID" value="NZ_AP025226.1"/>
</dbReference>
<dbReference type="Gene3D" id="2.40.320.10">
    <property type="entry name" value="Hypothetical Protein Pfu-838710-001"/>
    <property type="match status" value="1"/>
</dbReference>
<protein>
    <submittedName>
        <fullName evidence="2">CYTH domain-containing protein</fullName>
    </submittedName>
</protein>
<gene>
    <name evidence="2" type="ORF">SACC_01640</name>
</gene>
<dbReference type="CDD" id="cd07890">
    <property type="entry name" value="CYTH-like_AC_IV-like"/>
    <property type="match status" value="1"/>
</dbReference>
<accession>A0AAQ4CMW6</accession>
<evidence type="ECO:0000313" key="2">
    <source>
        <dbReference type="EMBL" id="BDB97147.1"/>
    </source>
</evidence>
<dbReference type="PANTHER" id="PTHR21028">
    <property type="entry name" value="SI:CH211-156B7.4"/>
    <property type="match status" value="1"/>
</dbReference>
<evidence type="ECO:0000313" key="3">
    <source>
        <dbReference type="Proteomes" id="UP001319921"/>
    </source>
</evidence>
<dbReference type="PANTHER" id="PTHR21028:SF2">
    <property type="entry name" value="CYTH DOMAIN-CONTAINING PROTEIN"/>
    <property type="match status" value="1"/>
</dbReference>
<dbReference type="NCBIfam" id="TIGR00318">
    <property type="entry name" value="cyaB"/>
    <property type="match status" value="1"/>
</dbReference>
<sequence length="180" mass="21518">MIEKEVKIILERPSIKELKELLDKNMIFLNAEEQEDIYFNFVYRNFKITDETVRIRKTKGKIELTYKGPKLSSDLKSREEITVIVKDINNMIEFLQKIGFYPVITIRKTRLNYLDDSFIISLDTIDNLGEFIEIEAKIELEDYKIKNYVNNFIVKYNIKGKLTTKSYLEMFLENYEKNTQ</sequence>
<dbReference type="InterPro" id="IPR023577">
    <property type="entry name" value="CYTH_domain"/>
</dbReference>
<proteinExistence type="predicted"/>
<dbReference type="Proteomes" id="UP001319921">
    <property type="component" value="Chromosome"/>
</dbReference>
<dbReference type="SMART" id="SM01118">
    <property type="entry name" value="CYTH"/>
    <property type="match status" value="1"/>
</dbReference>
<dbReference type="SUPFAM" id="SSF55154">
    <property type="entry name" value="CYTH-like phosphatases"/>
    <property type="match status" value="1"/>
</dbReference>
<name>A0AAQ4CMW6_9CREN</name>